<accession>A0A8T1PBJ1</accession>
<keyword evidence="2" id="KW-1185">Reference proteome</keyword>
<evidence type="ECO:0000313" key="1">
    <source>
        <dbReference type="EMBL" id="KAG6641459.1"/>
    </source>
</evidence>
<name>A0A8T1PBJ1_CARIL</name>
<proteinExistence type="predicted"/>
<reference evidence="1" key="1">
    <citation type="submission" date="2020-12" db="EMBL/GenBank/DDBJ databases">
        <title>WGS assembly of Carya illinoinensis cv. Pawnee.</title>
        <authorList>
            <person name="Platts A."/>
            <person name="Shu S."/>
            <person name="Wright S."/>
            <person name="Barry K."/>
            <person name="Edger P."/>
            <person name="Pires J.C."/>
            <person name="Schmutz J."/>
        </authorList>
    </citation>
    <scope>NUCLEOTIDE SEQUENCE</scope>
    <source>
        <tissue evidence="1">Leaf</tissue>
    </source>
</reference>
<dbReference type="Proteomes" id="UP000811609">
    <property type="component" value="Chromosome 9"/>
</dbReference>
<sequence length="45" mass="5296">MDISGFLGWIYCLLHLPRITVHIRYKWPPVAAHDLAGSTYEEIRR</sequence>
<organism evidence="1 2">
    <name type="scientific">Carya illinoinensis</name>
    <name type="common">Pecan</name>
    <dbReference type="NCBI Taxonomy" id="32201"/>
    <lineage>
        <taxon>Eukaryota</taxon>
        <taxon>Viridiplantae</taxon>
        <taxon>Streptophyta</taxon>
        <taxon>Embryophyta</taxon>
        <taxon>Tracheophyta</taxon>
        <taxon>Spermatophyta</taxon>
        <taxon>Magnoliopsida</taxon>
        <taxon>eudicotyledons</taxon>
        <taxon>Gunneridae</taxon>
        <taxon>Pentapetalae</taxon>
        <taxon>rosids</taxon>
        <taxon>fabids</taxon>
        <taxon>Fagales</taxon>
        <taxon>Juglandaceae</taxon>
        <taxon>Carya</taxon>
    </lineage>
</organism>
<dbReference type="EMBL" id="CM031817">
    <property type="protein sequence ID" value="KAG6641459.1"/>
    <property type="molecule type" value="Genomic_DNA"/>
</dbReference>
<comment type="caution">
    <text evidence="1">The sequence shown here is derived from an EMBL/GenBank/DDBJ whole genome shotgun (WGS) entry which is preliminary data.</text>
</comment>
<evidence type="ECO:0000313" key="2">
    <source>
        <dbReference type="Proteomes" id="UP000811609"/>
    </source>
</evidence>
<dbReference type="AlphaFoldDB" id="A0A8T1PBJ1"/>
<protein>
    <submittedName>
        <fullName evidence="1">Uncharacterized protein</fullName>
    </submittedName>
</protein>
<gene>
    <name evidence="1" type="ORF">CIPAW_09G074900</name>
</gene>